<evidence type="ECO:0000313" key="11">
    <source>
        <dbReference type="EMBL" id="BBN08344.1"/>
    </source>
</evidence>
<dbReference type="Gene3D" id="1.10.630.10">
    <property type="entry name" value="Cytochrome P450"/>
    <property type="match status" value="1"/>
</dbReference>
<evidence type="ECO:0000256" key="1">
    <source>
        <dbReference type="ARBA" id="ARBA00001971"/>
    </source>
</evidence>
<evidence type="ECO:0000256" key="7">
    <source>
        <dbReference type="ARBA" id="ARBA00023033"/>
    </source>
</evidence>
<proteinExistence type="inferred from homology"/>
<evidence type="ECO:0000313" key="13">
    <source>
        <dbReference type="Proteomes" id="UP000077202"/>
    </source>
</evidence>
<evidence type="ECO:0000313" key="12">
    <source>
        <dbReference type="EMBL" id="OAE28996.1"/>
    </source>
</evidence>
<dbReference type="PANTHER" id="PTHR47944">
    <property type="entry name" value="CYTOCHROME P450 98A9"/>
    <property type="match status" value="1"/>
</dbReference>
<dbReference type="Proteomes" id="UP000077202">
    <property type="component" value="Unassembled WGS sequence"/>
</dbReference>
<comment type="cofactor">
    <cofactor evidence="1 8">
        <name>heme</name>
        <dbReference type="ChEBI" id="CHEBI:30413"/>
    </cofactor>
</comment>
<dbReference type="PRINTS" id="PR00385">
    <property type="entry name" value="P450"/>
</dbReference>
<dbReference type="InterPro" id="IPR036396">
    <property type="entry name" value="Cyt_P450_sf"/>
</dbReference>
<dbReference type="GO" id="GO:0044550">
    <property type="term" value="P:secondary metabolite biosynthetic process"/>
    <property type="evidence" value="ECO:0007669"/>
    <property type="project" value="UniProtKB-ARBA"/>
</dbReference>
<accession>A0A176WA59</accession>
<dbReference type="GO" id="GO:0004497">
    <property type="term" value="F:monooxygenase activity"/>
    <property type="evidence" value="ECO:0007669"/>
    <property type="project" value="UniProtKB-KW"/>
</dbReference>
<dbReference type="InterPro" id="IPR017972">
    <property type="entry name" value="Cyt_P450_CS"/>
</dbReference>
<evidence type="ECO:0000256" key="9">
    <source>
        <dbReference type="RuleBase" id="RU000461"/>
    </source>
</evidence>
<organism evidence="12 13">
    <name type="scientific">Marchantia polymorpha subsp. ruderalis</name>
    <dbReference type="NCBI Taxonomy" id="1480154"/>
    <lineage>
        <taxon>Eukaryota</taxon>
        <taxon>Viridiplantae</taxon>
        <taxon>Streptophyta</taxon>
        <taxon>Embryophyta</taxon>
        <taxon>Marchantiophyta</taxon>
        <taxon>Marchantiopsida</taxon>
        <taxon>Marchantiidae</taxon>
        <taxon>Marchantiales</taxon>
        <taxon>Marchantiaceae</taxon>
        <taxon>Marchantia</taxon>
    </lineage>
</organism>
<keyword evidence="3 8" id="KW-0349">Heme</keyword>
<dbReference type="CDD" id="cd20618">
    <property type="entry name" value="CYP71_clan"/>
    <property type="match status" value="1"/>
</dbReference>
<dbReference type="EMBL" id="LVLJ01001564">
    <property type="protein sequence ID" value="OAE28996.1"/>
    <property type="molecule type" value="Genomic_DNA"/>
</dbReference>
<name>A0A176WA59_MARPO</name>
<evidence type="ECO:0008006" key="15">
    <source>
        <dbReference type="Google" id="ProtNLM"/>
    </source>
</evidence>
<dbReference type="PRINTS" id="PR00463">
    <property type="entry name" value="EP450I"/>
</dbReference>
<dbReference type="Pfam" id="PF00067">
    <property type="entry name" value="p450"/>
    <property type="match status" value="1"/>
</dbReference>
<comment type="similarity">
    <text evidence="2 9">Belongs to the cytochrome P450 family.</text>
</comment>
<evidence type="ECO:0000256" key="6">
    <source>
        <dbReference type="ARBA" id="ARBA00023004"/>
    </source>
</evidence>
<evidence type="ECO:0000256" key="5">
    <source>
        <dbReference type="ARBA" id="ARBA00023002"/>
    </source>
</evidence>
<dbReference type="GO" id="GO:0020037">
    <property type="term" value="F:heme binding"/>
    <property type="evidence" value="ECO:0007669"/>
    <property type="project" value="InterPro"/>
</dbReference>
<gene>
    <name evidence="12" type="ORF">AXG93_3036s1230</name>
    <name evidence="11" type="ORF">Mp_4g10800</name>
</gene>
<dbReference type="AlphaFoldDB" id="A0A176WA59"/>
<reference evidence="14" key="3">
    <citation type="journal article" date="2020" name="Curr. Biol.">
        <title>Chromatin organization in early land plants reveals an ancestral association between H3K27me3, transposons, and constitutive heterochromatin.</title>
        <authorList>
            <person name="Montgomery S.A."/>
            <person name="Tanizawa Y."/>
            <person name="Galik B."/>
            <person name="Wang N."/>
            <person name="Ito T."/>
            <person name="Mochizuki T."/>
            <person name="Akimcheva S."/>
            <person name="Bowman J.L."/>
            <person name="Cognat V."/>
            <person name="Marechal-Drouard L."/>
            <person name="Ekker H."/>
            <person name="Hong S.F."/>
            <person name="Kohchi T."/>
            <person name="Lin S.S."/>
            <person name="Liu L.D."/>
            <person name="Nakamura Y."/>
            <person name="Valeeva L.R."/>
            <person name="Shakirov E.V."/>
            <person name="Shippen D.E."/>
            <person name="Wei W.L."/>
            <person name="Yagura M."/>
            <person name="Yamaoka S."/>
            <person name="Yamato K.T."/>
            <person name="Liu C."/>
            <person name="Berger F."/>
        </authorList>
    </citation>
    <scope>NUCLEOTIDE SEQUENCE [LARGE SCALE GENOMIC DNA]</scope>
    <source>
        <strain evidence="14">Tak-1</strain>
    </source>
</reference>
<keyword evidence="4 8" id="KW-0479">Metal-binding</keyword>
<dbReference type="PROSITE" id="PS00086">
    <property type="entry name" value="CYTOCHROME_P450"/>
    <property type="match status" value="1"/>
</dbReference>
<dbReference type="InterPro" id="IPR002401">
    <property type="entry name" value="Cyt_P450_E_grp-I"/>
</dbReference>
<dbReference type="GO" id="GO:0005506">
    <property type="term" value="F:iron ion binding"/>
    <property type="evidence" value="ECO:0007669"/>
    <property type="project" value="InterPro"/>
</dbReference>
<sequence length="530" mass="60025">MEANDFDERTMAMLLPTQYVSQIASVAVLLVILHTMKRFMSKRRSRLPPSPPGLPIIGHLHLTKKSNHRALRDLADKYGPIMTVRLGAVRAVIVSSSAMAKVILKTQDHVFGSRAQCTALGILFGYQNSDVVMGAMGERWRFLRKICAQELFSPKRVELSTETRRREMLSTVEHLFEAGRDGDAVQLDINLREMGCNIITQELFARSFYNQRNTNAKASLEAEDFSQMSRDFSELGGMVLYECIPFLRRFDLDGSQARMRSLFFRYDRFLNNIIEEHRQEDASQSTTAKDFVDVLLQLQKDNNRLLTDDCIKGVLMDMLIAGVDTSMSTVVWALTELMRHPETYRKAQQELDLIVGRDRLVQESDFVHLKYLQAVLKETFRLHPVVPLMIPHESLSATNVGGYDIPEKTRVIINVYALGRDPSVWKNPLDFDPERFVDSPMDVKGQDFDLIPFGSGRRICAGINLALVVVSMTAAQLLHSCEFSLPAGMKPLDIDVEEVVGESAPKLNPLQLLVRPRLPLHVYREAGLDL</sequence>
<dbReference type="SUPFAM" id="SSF48264">
    <property type="entry name" value="Cytochrome P450"/>
    <property type="match status" value="1"/>
</dbReference>
<keyword evidence="13" id="KW-1185">Reference proteome</keyword>
<evidence type="ECO:0000256" key="4">
    <source>
        <dbReference type="ARBA" id="ARBA00022723"/>
    </source>
</evidence>
<evidence type="ECO:0000256" key="2">
    <source>
        <dbReference type="ARBA" id="ARBA00010617"/>
    </source>
</evidence>
<evidence type="ECO:0000313" key="14">
    <source>
        <dbReference type="Proteomes" id="UP001162541"/>
    </source>
</evidence>
<keyword evidence="10" id="KW-0472">Membrane</keyword>
<keyword evidence="7 9" id="KW-0503">Monooxygenase</keyword>
<reference evidence="11" key="2">
    <citation type="journal article" date="2019" name="Curr. Biol.">
        <title>Chromatin organization in early land plants reveals an ancestral association between H3K27me3, transposons, and constitutive heterochromatin.</title>
        <authorList>
            <person name="Montgomery S.A."/>
            <person name="Tanizawa Y."/>
            <person name="Galik B."/>
            <person name="Wang N."/>
            <person name="Ito T."/>
            <person name="Mochizuki T."/>
            <person name="Akimcheva S."/>
            <person name="Bowman J."/>
            <person name="Cognat V."/>
            <person name="Drouard L."/>
            <person name="Ekker H."/>
            <person name="Houng S."/>
            <person name="Kohchi T."/>
            <person name="Lin S."/>
            <person name="Liu L.D."/>
            <person name="Nakamura Y."/>
            <person name="Valeeva L.R."/>
            <person name="Shakirov E.V."/>
            <person name="Shippen D.E."/>
            <person name="Wei W."/>
            <person name="Yagura M."/>
            <person name="Yamaoka S."/>
            <person name="Yamato K.T."/>
            <person name="Liu C."/>
            <person name="Berger F."/>
        </authorList>
    </citation>
    <scope>NUCLEOTIDE SEQUENCE [LARGE SCALE GENOMIC DNA]</scope>
    <source>
        <strain evidence="11">Tak-1</strain>
    </source>
</reference>
<feature type="binding site" description="axial binding residue" evidence="8">
    <location>
        <position position="460"/>
    </location>
    <ligand>
        <name>heme</name>
        <dbReference type="ChEBI" id="CHEBI:30413"/>
    </ligand>
    <ligandPart>
        <name>Fe</name>
        <dbReference type="ChEBI" id="CHEBI:18248"/>
    </ligandPart>
</feature>
<dbReference type="FunFam" id="1.10.630.10:FF:000126">
    <property type="entry name" value="Predicted protein"/>
    <property type="match status" value="1"/>
</dbReference>
<dbReference type="Proteomes" id="UP001162541">
    <property type="component" value="Chromosome 4"/>
</dbReference>
<dbReference type="InterPro" id="IPR001128">
    <property type="entry name" value="Cyt_P450"/>
</dbReference>
<dbReference type="GO" id="GO:0016705">
    <property type="term" value="F:oxidoreductase activity, acting on paired donors, with incorporation or reduction of molecular oxygen"/>
    <property type="evidence" value="ECO:0007669"/>
    <property type="project" value="InterPro"/>
</dbReference>
<feature type="transmembrane region" description="Helical" evidence="10">
    <location>
        <begin position="19"/>
        <end position="36"/>
    </location>
</feature>
<protein>
    <recommendedName>
        <fullName evidence="15">Cytochrome P450</fullName>
    </recommendedName>
</protein>
<reference evidence="12 13" key="1">
    <citation type="submission" date="2016-03" db="EMBL/GenBank/DDBJ databases">
        <title>Mechanisms controlling the formation of the plant cell surface in tip-growing cells are functionally conserved among land plants.</title>
        <authorList>
            <person name="Honkanen S."/>
            <person name="Jones V.A."/>
            <person name="Morieri G."/>
            <person name="Champion C."/>
            <person name="Hetherington A.J."/>
            <person name="Kelly S."/>
            <person name="Saint-Marcoux D."/>
            <person name="Proust H."/>
            <person name="Prescott H."/>
            <person name="Dolan L."/>
        </authorList>
    </citation>
    <scope>NUCLEOTIDE SEQUENCE [LARGE SCALE GENOMIC DNA]</scope>
    <source>
        <strain evidence="13">cv. Tak-1 and cv. Tak-2</strain>
        <tissue evidence="12">Whole gametophyte</tissue>
    </source>
</reference>
<evidence type="ECO:0000256" key="8">
    <source>
        <dbReference type="PIRSR" id="PIRSR602401-1"/>
    </source>
</evidence>
<evidence type="ECO:0000256" key="10">
    <source>
        <dbReference type="SAM" id="Phobius"/>
    </source>
</evidence>
<keyword evidence="10" id="KW-0812">Transmembrane</keyword>
<keyword evidence="5 9" id="KW-0560">Oxidoreductase</keyword>
<evidence type="ECO:0000256" key="3">
    <source>
        <dbReference type="ARBA" id="ARBA00022617"/>
    </source>
</evidence>
<keyword evidence="6 8" id="KW-0408">Iron</keyword>
<keyword evidence="10" id="KW-1133">Transmembrane helix</keyword>
<dbReference type="EMBL" id="AP019869">
    <property type="protein sequence ID" value="BBN08344.1"/>
    <property type="molecule type" value="Genomic_DNA"/>
</dbReference>
<dbReference type="PANTHER" id="PTHR47944:SF4">
    <property type="entry name" value="OS09G0441700 PROTEIN"/>
    <property type="match status" value="1"/>
</dbReference>